<gene>
    <name evidence="2" type="ORF">M4V62_41185</name>
</gene>
<evidence type="ECO:0000313" key="2">
    <source>
        <dbReference type="EMBL" id="UQT61933.1"/>
    </source>
</evidence>
<keyword evidence="3" id="KW-1185">Reference proteome</keyword>
<dbReference type="Proteomes" id="UP000829992">
    <property type="component" value="Chromosome"/>
</dbReference>
<feature type="compositionally biased region" description="Basic and acidic residues" evidence="1">
    <location>
        <begin position="41"/>
        <end position="55"/>
    </location>
</feature>
<protein>
    <submittedName>
        <fullName evidence="2">Uncharacterized protein</fullName>
    </submittedName>
</protein>
<feature type="region of interest" description="Disordered" evidence="1">
    <location>
        <begin position="33"/>
        <end position="55"/>
    </location>
</feature>
<accession>A0ABY4QAB2</accession>
<dbReference type="RefSeq" id="WP_249593240.1">
    <property type="nucleotide sequence ID" value="NZ_BAAAQL010000018.1"/>
</dbReference>
<evidence type="ECO:0000256" key="1">
    <source>
        <dbReference type="SAM" id="MobiDB-lite"/>
    </source>
</evidence>
<sequence length="55" mass="5694">MLQLVQPMKGFWARSAAGLASATGAAAAGTAVVGPAARARASREEYRDDRMGRTS</sequence>
<organism evidence="2 3">
    <name type="scientific">Streptomyces durmitorensis</name>
    <dbReference type="NCBI Taxonomy" id="319947"/>
    <lineage>
        <taxon>Bacteria</taxon>
        <taxon>Bacillati</taxon>
        <taxon>Actinomycetota</taxon>
        <taxon>Actinomycetes</taxon>
        <taxon>Kitasatosporales</taxon>
        <taxon>Streptomycetaceae</taxon>
        <taxon>Streptomyces</taxon>
    </lineage>
</organism>
<reference evidence="2 3" key="1">
    <citation type="submission" date="2022-05" db="EMBL/GenBank/DDBJ databases">
        <authorList>
            <person name="Zhou X."/>
            <person name="Li K."/>
            <person name="Man Y."/>
        </authorList>
    </citation>
    <scope>NUCLEOTIDE SEQUENCE [LARGE SCALE GENOMIC DNA]</scope>
    <source>
        <strain evidence="2 3">MS405</strain>
    </source>
</reference>
<evidence type="ECO:0000313" key="3">
    <source>
        <dbReference type="Proteomes" id="UP000829992"/>
    </source>
</evidence>
<dbReference type="EMBL" id="CP097289">
    <property type="protein sequence ID" value="UQT61933.1"/>
    <property type="molecule type" value="Genomic_DNA"/>
</dbReference>
<name>A0ABY4QAB2_9ACTN</name>
<proteinExistence type="predicted"/>